<dbReference type="GO" id="GO:0015074">
    <property type="term" value="P:DNA integration"/>
    <property type="evidence" value="ECO:0007669"/>
    <property type="project" value="UniProtKB-KW"/>
</dbReference>
<dbReference type="AlphaFoldDB" id="A0AA50QCW6"/>
<dbReference type="KEGG" id="ope:PU634_04220"/>
<comment type="similarity">
    <text evidence="1">Belongs to the 'phage' integrase family.</text>
</comment>
<evidence type="ECO:0000256" key="3">
    <source>
        <dbReference type="ARBA" id="ARBA00023125"/>
    </source>
</evidence>
<organism evidence="6 7">
    <name type="scientific">Oceanimonas pelagia</name>
    <dbReference type="NCBI Taxonomy" id="3028314"/>
    <lineage>
        <taxon>Bacteria</taxon>
        <taxon>Pseudomonadati</taxon>
        <taxon>Pseudomonadota</taxon>
        <taxon>Gammaproteobacteria</taxon>
        <taxon>Aeromonadales</taxon>
        <taxon>Aeromonadaceae</taxon>
        <taxon>Oceanimonas</taxon>
    </lineage>
</organism>
<keyword evidence="2" id="KW-0229">DNA integration</keyword>
<dbReference type="PROSITE" id="PS51898">
    <property type="entry name" value="TYR_RECOMBINASE"/>
    <property type="match status" value="1"/>
</dbReference>
<dbReference type="GO" id="GO:0006310">
    <property type="term" value="P:DNA recombination"/>
    <property type="evidence" value="ECO:0007669"/>
    <property type="project" value="UniProtKB-KW"/>
</dbReference>
<gene>
    <name evidence="6" type="ORF">PU634_04220</name>
</gene>
<dbReference type="SUPFAM" id="SSF56349">
    <property type="entry name" value="DNA breaking-rejoining enzymes"/>
    <property type="match status" value="1"/>
</dbReference>
<dbReference type="InterPro" id="IPR002104">
    <property type="entry name" value="Integrase_catalytic"/>
</dbReference>
<evidence type="ECO:0000256" key="2">
    <source>
        <dbReference type="ARBA" id="ARBA00022908"/>
    </source>
</evidence>
<evidence type="ECO:0000313" key="7">
    <source>
        <dbReference type="Proteomes" id="UP001223802"/>
    </source>
</evidence>
<name>A0AA50QCW6_9GAMM</name>
<feature type="domain" description="Tyr recombinase" evidence="5">
    <location>
        <begin position="212"/>
        <end position="396"/>
    </location>
</feature>
<dbReference type="InterPro" id="IPR011010">
    <property type="entry name" value="DNA_brk_join_enz"/>
</dbReference>
<keyword evidence="4" id="KW-0233">DNA recombination</keyword>
<dbReference type="PANTHER" id="PTHR30349:SF41">
    <property type="entry name" value="INTEGRASE_RECOMBINASE PROTEIN MJ0367-RELATED"/>
    <property type="match status" value="1"/>
</dbReference>
<keyword evidence="7" id="KW-1185">Reference proteome</keyword>
<evidence type="ECO:0000256" key="1">
    <source>
        <dbReference type="ARBA" id="ARBA00008857"/>
    </source>
</evidence>
<dbReference type="InterPro" id="IPR050090">
    <property type="entry name" value="Tyrosine_recombinase_XerCD"/>
</dbReference>
<dbReference type="EMBL" id="CP118224">
    <property type="protein sequence ID" value="WMC11574.1"/>
    <property type="molecule type" value="Genomic_DNA"/>
</dbReference>
<dbReference type="Pfam" id="PF20172">
    <property type="entry name" value="DUF6538"/>
    <property type="match status" value="1"/>
</dbReference>
<evidence type="ECO:0000259" key="5">
    <source>
        <dbReference type="PROSITE" id="PS51898"/>
    </source>
</evidence>
<dbReference type="InterPro" id="IPR046668">
    <property type="entry name" value="DUF6538"/>
</dbReference>
<sequence length="406" mass="45732">MPQATFKIGAFTVSVSYLQQRSTTGLFYYRRAVPAPLRRHYNGKRELVFSLKTKDLNQASQQAQALALQHNKEFEQLKHNVTPSPVLIIQPASPPPAELVPTPAPEQHTITLNDIKHHALKAHQGNKKKTTEITRCFGYFADLPPILAHIKKRDVLIVVERLKTEQQLKTATIKKAVGFISRQVRLTLQLHDLNISNPFAGVPFDNIKKDAEKRHTFEADELLKVRETIRRKSALVTAQIVGLLYDTGCRNAEIGGLLLDDIKLDAPIPHLVIKPHDQRGLKNDNSERLIPLTGISLEFASIVKAAAQPEQKHAFPRYIKDGKFKGDGCSQAVNKFLSGVVEQGTSHSFRHSLNSRLIESGATEMEIVSLMGWSREGMIHHYGKGRSLEYLHHVLARMHRHEQKKT</sequence>
<dbReference type="Pfam" id="PF00589">
    <property type="entry name" value="Phage_integrase"/>
    <property type="match status" value="1"/>
</dbReference>
<dbReference type="Gene3D" id="1.10.443.10">
    <property type="entry name" value="Intergrase catalytic core"/>
    <property type="match status" value="1"/>
</dbReference>
<dbReference type="PANTHER" id="PTHR30349">
    <property type="entry name" value="PHAGE INTEGRASE-RELATED"/>
    <property type="match status" value="1"/>
</dbReference>
<dbReference type="Proteomes" id="UP001223802">
    <property type="component" value="Chromosome"/>
</dbReference>
<protein>
    <submittedName>
        <fullName evidence="6">Tyrosine-type recombinase/integrase</fullName>
    </submittedName>
</protein>
<reference evidence="6 7" key="1">
    <citation type="submission" date="2023-02" db="EMBL/GenBank/DDBJ databases">
        <title>Complete genome sequence of a novel bacterium Oceanimonas sp. NTOU-MSR1 isolated from marine coast sediment.</title>
        <authorList>
            <person name="Yang H.-T."/>
            <person name="Chen Y.-L."/>
            <person name="Ho Y.-N."/>
        </authorList>
    </citation>
    <scope>NUCLEOTIDE SEQUENCE [LARGE SCALE GENOMIC DNA]</scope>
    <source>
        <strain evidence="6 7">NTOU-MSR1</strain>
    </source>
</reference>
<dbReference type="RefSeq" id="WP_306762812.1">
    <property type="nucleotide sequence ID" value="NZ_CP118224.1"/>
</dbReference>
<evidence type="ECO:0000256" key="4">
    <source>
        <dbReference type="ARBA" id="ARBA00023172"/>
    </source>
</evidence>
<keyword evidence="3" id="KW-0238">DNA-binding</keyword>
<dbReference type="GO" id="GO:0003677">
    <property type="term" value="F:DNA binding"/>
    <property type="evidence" value="ECO:0007669"/>
    <property type="project" value="UniProtKB-KW"/>
</dbReference>
<dbReference type="InterPro" id="IPR013762">
    <property type="entry name" value="Integrase-like_cat_sf"/>
</dbReference>
<evidence type="ECO:0000313" key="6">
    <source>
        <dbReference type="EMBL" id="WMC11574.1"/>
    </source>
</evidence>
<proteinExistence type="inferred from homology"/>
<accession>A0AA50QCW6</accession>